<comment type="similarity">
    <text evidence="1">Belongs to the peptidase C40 family.</text>
</comment>
<evidence type="ECO:0000256" key="4">
    <source>
        <dbReference type="ARBA" id="ARBA00022807"/>
    </source>
</evidence>
<dbReference type="Pfam" id="PF00877">
    <property type="entry name" value="NLPC_P60"/>
    <property type="match status" value="1"/>
</dbReference>
<keyword evidence="9" id="KW-1185">Reference proteome</keyword>
<dbReference type="GO" id="GO:0006508">
    <property type="term" value="P:proteolysis"/>
    <property type="evidence" value="ECO:0007669"/>
    <property type="project" value="UniProtKB-KW"/>
</dbReference>
<feature type="compositionally biased region" description="Polar residues" evidence="5">
    <location>
        <begin position="90"/>
        <end position="100"/>
    </location>
</feature>
<feature type="domain" description="NlpC/P60" evidence="7">
    <location>
        <begin position="501"/>
        <end position="615"/>
    </location>
</feature>
<accession>A0A7W7C9X4</accession>
<name>A0A7W7C9X4_9PSEU</name>
<proteinExistence type="inferred from homology"/>
<keyword evidence="6" id="KW-0812">Transmembrane</keyword>
<dbReference type="InterPro" id="IPR000064">
    <property type="entry name" value="NLP_P60_dom"/>
</dbReference>
<feature type="transmembrane region" description="Helical" evidence="6">
    <location>
        <begin position="50"/>
        <end position="71"/>
    </location>
</feature>
<dbReference type="SUPFAM" id="SSF54001">
    <property type="entry name" value="Cysteine proteinases"/>
    <property type="match status" value="1"/>
</dbReference>
<keyword evidence="3 8" id="KW-0378">Hydrolase</keyword>
<dbReference type="PANTHER" id="PTHR47359:SF3">
    <property type="entry name" value="NLP_P60 DOMAIN-CONTAINING PROTEIN-RELATED"/>
    <property type="match status" value="1"/>
</dbReference>
<gene>
    <name evidence="8" type="ORF">HNR67_003367</name>
</gene>
<feature type="region of interest" description="Disordered" evidence="5">
    <location>
        <begin position="1"/>
        <end position="25"/>
    </location>
</feature>
<dbReference type="PROSITE" id="PS51935">
    <property type="entry name" value="NLPC_P60"/>
    <property type="match status" value="1"/>
</dbReference>
<sequence>MRRDFYAPSTSDEEQTAPLADDDLQRGRQAVAHARRLLRGDTDTARRTRVGLAVIGSIGALAAAAPMLAAVQEQPQAPAPESPAASPPETTSGVANSSATLNPVVTKLDQGEELLRTLARSVEAAEKTVTPTTRNSATALEKALPAITEAKDKATSAAAMLDELLPAVEQLGDIELSQRATAARQTATTLAARASTAWDRHRKAVDDAHQTQRVADARAADTAATRAVATAEDTVRGIRELLTGVATGLRDRKPALQVEGLLTQARTSLDEAPATITAARKAVEAAQSTSDAQPGRTAKSLLDRMQHLEQALTMARAEVPALLDKVARLRQSETADLAATAAQVAADAVTSTRQALDSASSHLDNAQTQRAAQDPAAAVRATAVAAARLNQAHQLQATADQALRTAEGAQPAGPATAEFSGPARALTTATTANTANTERLASLDQRLQALAESLASQPVPTAHTSPSTAPTRPAPAVAPAGQAAGVTVQLPGGRGTVQAPNAKAASAVRSALSQLGVRYVWGGQQPGRGFDCSGLTSWAYRQAGVHLPRVSRAQTVGARVQAGDLKPGDLVVWAGHVAMYVGNGLMVEAGSPVQISRVRTTNLKMKFLGFYRPTS</sequence>
<keyword evidence="6" id="KW-1133">Transmembrane helix</keyword>
<evidence type="ECO:0000256" key="3">
    <source>
        <dbReference type="ARBA" id="ARBA00022801"/>
    </source>
</evidence>
<organism evidence="8 9">
    <name type="scientific">Crossiella cryophila</name>
    <dbReference type="NCBI Taxonomy" id="43355"/>
    <lineage>
        <taxon>Bacteria</taxon>
        <taxon>Bacillati</taxon>
        <taxon>Actinomycetota</taxon>
        <taxon>Actinomycetes</taxon>
        <taxon>Pseudonocardiales</taxon>
        <taxon>Pseudonocardiaceae</taxon>
        <taxon>Crossiella</taxon>
    </lineage>
</organism>
<dbReference type="InterPro" id="IPR038765">
    <property type="entry name" value="Papain-like_cys_pep_sf"/>
</dbReference>
<dbReference type="GO" id="GO:0008234">
    <property type="term" value="F:cysteine-type peptidase activity"/>
    <property type="evidence" value="ECO:0007669"/>
    <property type="project" value="UniProtKB-KW"/>
</dbReference>
<comment type="caution">
    <text evidence="8">The sequence shown here is derived from an EMBL/GenBank/DDBJ whole genome shotgun (WGS) entry which is preliminary data.</text>
</comment>
<evidence type="ECO:0000313" key="8">
    <source>
        <dbReference type="EMBL" id="MBB4677249.1"/>
    </source>
</evidence>
<dbReference type="RefSeq" id="WP_312987438.1">
    <property type="nucleotide sequence ID" value="NZ_JACHMH010000001.1"/>
</dbReference>
<dbReference type="Gene3D" id="3.90.1720.10">
    <property type="entry name" value="endopeptidase domain like (from Nostoc punctiforme)"/>
    <property type="match status" value="1"/>
</dbReference>
<evidence type="ECO:0000256" key="6">
    <source>
        <dbReference type="SAM" id="Phobius"/>
    </source>
</evidence>
<evidence type="ECO:0000256" key="2">
    <source>
        <dbReference type="ARBA" id="ARBA00022670"/>
    </source>
</evidence>
<dbReference type="InterPro" id="IPR051794">
    <property type="entry name" value="PG_Endopeptidase_C40"/>
</dbReference>
<feature type="region of interest" description="Disordered" evidence="5">
    <location>
        <begin position="72"/>
        <end position="100"/>
    </location>
</feature>
<keyword evidence="6" id="KW-0472">Membrane</keyword>
<feature type="compositionally biased region" description="Low complexity" evidence="5">
    <location>
        <begin position="458"/>
        <end position="482"/>
    </location>
</feature>
<keyword evidence="4" id="KW-0788">Thiol protease</keyword>
<dbReference type="Proteomes" id="UP000533598">
    <property type="component" value="Unassembled WGS sequence"/>
</dbReference>
<dbReference type="AlphaFoldDB" id="A0A7W7C9X4"/>
<dbReference type="EMBL" id="JACHMH010000001">
    <property type="protein sequence ID" value="MBB4677249.1"/>
    <property type="molecule type" value="Genomic_DNA"/>
</dbReference>
<evidence type="ECO:0000256" key="1">
    <source>
        <dbReference type="ARBA" id="ARBA00007074"/>
    </source>
</evidence>
<evidence type="ECO:0000256" key="5">
    <source>
        <dbReference type="SAM" id="MobiDB-lite"/>
    </source>
</evidence>
<dbReference type="PANTHER" id="PTHR47359">
    <property type="entry name" value="PEPTIDOGLYCAN DL-ENDOPEPTIDASE CWLO"/>
    <property type="match status" value="1"/>
</dbReference>
<evidence type="ECO:0000259" key="7">
    <source>
        <dbReference type="PROSITE" id="PS51935"/>
    </source>
</evidence>
<reference evidence="8 9" key="1">
    <citation type="submission" date="2020-08" db="EMBL/GenBank/DDBJ databases">
        <title>Sequencing the genomes of 1000 actinobacteria strains.</title>
        <authorList>
            <person name="Klenk H.-P."/>
        </authorList>
    </citation>
    <scope>NUCLEOTIDE SEQUENCE [LARGE SCALE GENOMIC DNA]</scope>
    <source>
        <strain evidence="8 9">DSM 44230</strain>
    </source>
</reference>
<keyword evidence="2" id="KW-0645">Protease</keyword>
<feature type="region of interest" description="Disordered" evidence="5">
    <location>
        <begin position="455"/>
        <end position="482"/>
    </location>
</feature>
<protein>
    <submittedName>
        <fullName evidence="8">Cell wall-associated NlpC family hydrolase</fullName>
    </submittedName>
</protein>
<evidence type="ECO:0000313" key="9">
    <source>
        <dbReference type="Proteomes" id="UP000533598"/>
    </source>
</evidence>